<dbReference type="EMBL" id="JAAALK010000282">
    <property type="protein sequence ID" value="KAG8080536.1"/>
    <property type="molecule type" value="Genomic_DNA"/>
</dbReference>
<accession>A0A8J5VZE3</accession>
<name>A0A8J5VZE3_ZIZPA</name>
<evidence type="ECO:0000313" key="3">
    <source>
        <dbReference type="Proteomes" id="UP000729402"/>
    </source>
</evidence>
<proteinExistence type="predicted"/>
<reference evidence="2" key="1">
    <citation type="journal article" date="2021" name="bioRxiv">
        <title>Whole Genome Assembly and Annotation of Northern Wild Rice, Zizania palustris L., Supports a Whole Genome Duplication in the Zizania Genus.</title>
        <authorList>
            <person name="Haas M."/>
            <person name="Kono T."/>
            <person name="Macchietto M."/>
            <person name="Millas R."/>
            <person name="McGilp L."/>
            <person name="Shao M."/>
            <person name="Duquette J."/>
            <person name="Hirsch C.N."/>
            <person name="Kimball J."/>
        </authorList>
    </citation>
    <scope>NUCLEOTIDE SEQUENCE</scope>
    <source>
        <tissue evidence="2">Fresh leaf tissue</tissue>
    </source>
</reference>
<feature type="region of interest" description="Disordered" evidence="1">
    <location>
        <begin position="18"/>
        <end position="52"/>
    </location>
</feature>
<organism evidence="2 3">
    <name type="scientific">Zizania palustris</name>
    <name type="common">Northern wild rice</name>
    <dbReference type="NCBI Taxonomy" id="103762"/>
    <lineage>
        <taxon>Eukaryota</taxon>
        <taxon>Viridiplantae</taxon>
        <taxon>Streptophyta</taxon>
        <taxon>Embryophyta</taxon>
        <taxon>Tracheophyta</taxon>
        <taxon>Spermatophyta</taxon>
        <taxon>Magnoliopsida</taxon>
        <taxon>Liliopsida</taxon>
        <taxon>Poales</taxon>
        <taxon>Poaceae</taxon>
        <taxon>BOP clade</taxon>
        <taxon>Oryzoideae</taxon>
        <taxon>Oryzeae</taxon>
        <taxon>Zizaniinae</taxon>
        <taxon>Zizania</taxon>
    </lineage>
</organism>
<comment type="caution">
    <text evidence="2">The sequence shown here is derived from an EMBL/GenBank/DDBJ whole genome shotgun (WGS) entry which is preliminary data.</text>
</comment>
<reference evidence="2" key="2">
    <citation type="submission" date="2021-02" db="EMBL/GenBank/DDBJ databases">
        <authorList>
            <person name="Kimball J.A."/>
            <person name="Haas M.W."/>
            <person name="Macchietto M."/>
            <person name="Kono T."/>
            <person name="Duquette J."/>
            <person name="Shao M."/>
        </authorList>
    </citation>
    <scope>NUCLEOTIDE SEQUENCE</scope>
    <source>
        <tissue evidence="2">Fresh leaf tissue</tissue>
    </source>
</reference>
<dbReference type="AlphaFoldDB" id="A0A8J5VZE3"/>
<sequence>MVRGGAMAAGLAIVVASRRRPQRPSGLGDARPSAETKALDLRASSGPPIATALDPPPLLPHWSFQLPPPHWSLRRRRALVLPSPRCSAPLLPATSRSIRTVPAIGSAPLHLPFI</sequence>
<evidence type="ECO:0000313" key="2">
    <source>
        <dbReference type="EMBL" id="KAG8080536.1"/>
    </source>
</evidence>
<keyword evidence="3" id="KW-1185">Reference proteome</keyword>
<evidence type="ECO:0000256" key="1">
    <source>
        <dbReference type="SAM" id="MobiDB-lite"/>
    </source>
</evidence>
<gene>
    <name evidence="2" type="ORF">GUJ93_ZPchr0007g3415</name>
</gene>
<protein>
    <submittedName>
        <fullName evidence="2">Uncharacterized protein</fullName>
    </submittedName>
</protein>
<dbReference type="Proteomes" id="UP000729402">
    <property type="component" value="Unassembled WGS sequence"/>
</dbReference>